<evidence type="ECO:0000256" key="2">
    <source>
        <dbReference type="ARBA" id="ARBA00022448"/>
    </source>
</evidence>
<dbReference type="PANTHER" id="PTHR23517:SF2">
    <property type="entry name" value="MULTIDRUG RESISTANCE PROTEIN MDTH"/>
    <property type="match status" value="1"/>
</dbReference>
<feature type="transmembrane region" description="Helical" evidence="7">
    <location>
        <begin position="230"/>
        <end position="249"/>
    </location>
</feature>
<comment type="caution">
    <text evidence="9">The sequence shown here is derived from an EMBL/GenBank/DDBJ whole genome shotgun (WGS) entry which is preliminary data.</text>
</comment>
<evidence type="ECO:0000256" key="6">
    <source>
        <dbReference type="ARBA" id="ARBA00023136"/>
    </source>
</evidence>
<dbReference type="PANTHER" id="PTHR23517">
    <property type="entry name" value="RESISTANCE PROTEIN MDTM, PUTATIVE-RELATED-RELATED"/>
    <property type="match status" value="1"/>
</dbReference>
<protein>
    <submittedName>
        <fullName evidence="9">MFS transporter</fullName>
    </submittedName>
</protein>
<accession>A0A4Y8AV69</accession>
<keyword evidence="3" id="KW-1003">Cell membrane</keyword>
<feature type="transmembrane region" description="Helical" evidence="7">
    <location>
        <begin position="20"/>
        <end position="43"/>
    </location>
</feature>
<dbReference type="InterPro" id="IPR011701">
    <property type="entry name" value="MFS"/>
</dbReference>
<dbReference type="Gene3D" id="1.20.1250.20">
    <property type="entry name" value="MFS general substrate transporter like domains"/>
    <property type="match status" value="1"/>
</dbReference>
<dbReference type="InterPro" id="IPR036259">
    <property type="entry name" value="MFS_trans_sf"/>
</dbReference>
<evidence type="ECO:0000259" key="8">
    <source>
        <dbReference type="PROSITE" id="PS50850"/>
    </source>
</evidence>
<dbReference type="Proteomes" id="UP000298517">
    <property type="component" value="Unassembled WGS sequence"/>
</dbReference>
<feature type="transmembrane region" description="Helical" evidence="7">
    <location>
        <begin position="379"/>
        <end position="399"/>
    </location>
</feature>
<evidence type="ECO:0000256" key="3">
    <source>
        <dbReference type="ARBA" id="ARBA00022475"/>
    </source>
</evidence>
<keyword evidence="6 7" id="KW-0472">Membrane</keyword>
<dbReference type="Pfam" id="PF07690">
    <property type="entry name" value="MFS_1"/>
    <property type="match status" value="1"/>
</dbReference>
<dbReference type="PROSITE" id="PS50850">
    <property type="entry name" value="MFS"/>
    <property type="match status" value="1"/>
</dbReference>
<keyword evidence="2" id="KW-0813">Transport</keyword>
<dbReference type="SUPFAM" id="SSF103473">
    <property type="entry name" value="MFS general substrate transporter"/>
    <property type="match status" value="1"/>
</dbReference>
<evidence type="ECO:0000313" key="9">
    <source>
        <dbReference type="EMBL" id="TEW75262.1"/>
    </source>
</evidence>
<evidence type="ECO:0000313" key="10">
    <source>
        <dbReference type="Proteomes" id="UP000298517"/>
    </source>
</evidence>
<feature type="transmembrane region" description="Helical" evidence="7">
    <location>
        <begin position="290"/>
        <end position="311"/>
    </location>
</feature>
<feature type="transmembrane region" description="Helical" evidence="7">
    <location>
        <begin position="318"/>
        <end position="337"/>
    </location>
</feature>
<sequence>MSTEKKSFFGVMKSYNKNFWVASIMELFERWAWYGLFAVLALYLTGSTDDGGLGFTHTEKGQIMGIVTAILYLLPMITGVIADKIGYKLSLIIAYVLLISGYYFMGEVSSYTSVFLVFLWVAVGAAMFKPVASAIITKNTDKSNSTLGFGIFYMMVNIGGFIGPAFSSTLRTQYGWKIVFLQAAIVIAINLLILIFFYKEGERVKKVESISEAISSSLKNIWEAVKDSRLSVLLVIMVGFWTMFNQLFYTLPTFIEDWVNTKALHDSIAQVSPWIASAMSGGGDSVNPEMLINLDAGSIILFQLIVSYFVLKIRHVSAMITGFIIASIGIGITFYTGNGLYTILGIMIFAIGEMMTNPTFSSFIALISPKGKEALYMGTYFLPIFLGNFLTTFVSGNLYQAWSDKLSLLQTEMSNRGLQMPEVSKEFTKNDYFALASEKLEMTQTQMTQLIWDTYNPNKIWYVIVGIGIVTILALSIYDRVVIKPKEAAQKVA</sequence>
<feature type="transmembrane region" description="Helical" evidence="7">
    <location>
        <begin position="63"/>
        <end position="82"/>
    </location>
</feature>
<feature type="transmembrane region" description="Helical" evidence="7">
    <location>
        <begin position="111"/>
        <end position="135"/>
    </location>
</feature>
<reference evidence="9 10" key="1">
    <citation type="journal article" date="2011" name="J. Microbiol.">
        <title>Gramella jeungdoensis sp. nov., isolated from a solar saltern in Korea.</title>
        <authorList>
            <person name="Joung Y."/>
            <person name="Kim H."/>
            <person name="Jang T."/>
            <person name="Ahn T.S."/>
            <person name="Joh K."/>
        </authorList>
    </citation>
    <scope>NUCLEOTIDE SEQUENCE [LARGE SCALE GENOMIC DNA]</scope>
    <source>
        <strain evidence="9 10">KCTC 23123</strain>
    </source>
</reference>
<comment type="subcellular location">
    <subcellularLocation>
        <location evidence="1">Cell membrane</location>
        <topology evidence="1">Multi-pass membrane protein</topology>
    </subcellularLocation>
</comment>
<evidence type="ECO:0000256" key="1">
    <source>
        <dbReference type="ARBA" id="ARBA00004651"/>
    </source>
</evidence>
<organism evidence="9 10">
    <name type="scientific">Gramella jeungdoensis</name>
    <dbReference type="NCBI Taxonomy" id="708091"/>
    <lineage>
        <taxon>Bacteria</taxon>
        <taxon>Pseudomonadati</taxon>
        <taxon>Bacteroidota</taxon>
        <taxon>Flavobacteriia</taxon>
        <taxon>Flavobacteriales</taxon>
        <taxon>Flavobacteriaceae</taxon>
        <taxon>Christiangramia</taxon>
    </lineage>
</organism>
<dbReference type="AlphaFoldDB" id="A0A4Y8AV69"/>
<dbReference type="OrthoDB" id="6247348at2"/>
<feature type="transmembrane region" description="Helical" evidence="7">
    <location>
        <begin position="343"/>
        <end position="367"/>
    </location>
</feature>
<feature type="transmembrane region" description="Helical" evidence="7">
    <location>
        <begin position="178"/>
        <end position="198"/>
    </location>
</feature>
<dbReference type="GO" id="GO:0005886">
    <property type="term" value="C:plasma membrane"/>
    <property type="evidence" value="ECO:0007669"/>
    <property type="project" value="UniProtKB-SubCell"/>
</dbReference>
<proteinExistence type="predicted"/>
<evidence type="ECO:0000256" key="7">
    <source>
        <dbReference type="SAM" id="Phobius"/>
    </source>
</evidence>
<dbReference type="InterPro" id="IPR020846">
    <property type="entry name" value="MFS_dom"/>
</dbReference>
<dbReference type="RefSeq" id="WP_134247631.1">
    <property type="nucleotide sequence ID" value="NZ_SNQI01000002.1"/>
</dbReference>
<dbReference type="GO" id="GO:0006857">
    <property type="term" value="P:oligopeptide transport"/>
    <property type="evidence" value="ECO:0007669"/>
    <property type="project" value="InterPro"/>
</dbReference>
<feature type="transmembrane region" description="Helical" evidence="7">
    <location>
        <begin position="147"/>
        <end position="166"/>
    </location>
</feature>
<dbReference type="InterPro" id="IPR050171">
    <property type="entry name" value="MFS_Transporters"/>
</dbReference>
<feature type="transmembrane region" description="Helical" evidence="7">
    <location>
        <begin position="89"/>
        <end position="105"/>
    </location>
</feature>
<keyword evidence="4 7" id="KW-0812">Transmembrane</keyword>
<gene>
    <name evidence="9" type="ORF">E2488_07020</name>
</gene>
<dbReference type="EMBL" id="SNQI01000002">
    <property type="protein sequence ID" value="TEW75262.1"/>
    <property type="molecule type" value="Genomic_DNA"/>
</dbReference>
<feature type="transmembrane region" description="Helical" evidence="7">
    <location>
        <begin position="460"/>
        <end position="478"/>
    </location>
</feature>
<dbReference type="InterPro" id="IPR018456">
    <property type="entry name" value="PTR2_symporter_CS"/>
</dbReference>
<keyword evidence="5 7" id="KW-1133">Transmembrane helix</keyword>
<evidence type="ECO:0000256" key="4">
    <source>
        <dbReference type="ARBA" id="ARBA00022692"/>
    </source>
</evidence>
<feature type="domain" description="Major facilitator superfamily (MFS) profile" evidence="8">
    <location>
        <begin position="1"/>
        <end position="483"/>
    </location>
</feature>
<name>A0A4Y8AV69_9FLAO</name>
<evidence type="ECO:0000256" key="5">
    <source>
        <dbReference type="ARBA" id="ARBA00022989"/>
    </source>
</evidence>
<keyword evidence="10" id="KW-1185">Reference proteome</keyword>
<dbReference type="PROSITE" id="PS01023">
    <property type="entry name" value="PTR2_2"/>
    <property type="match status" value="1"/>
</dbReference>
<dbReference type="GO" id="GO:0022857">
    <property type="term" value="F:transmembrane transporter activity"/>
    <property type="evidence" value="ECO:0007669"/>
    <property type="project" value="InterPro"/>
</dbReference>